<dbReference type="AlphaFoldDB" id="A0A1Y2FCR9"/>
<dbReference type="EMBL" id="MCOG01000010">
    <property type="protein sequence ID" value="ORY81701.1"/>
    <property type="molecule type" value="Genomic_DNA"/>
</dbReference>
<protein>
    <submittedName>
        <fullName evidence="3">Uncharacterized protein</fullName>
    </submittedName>
</protein>
<evidence type="ECO:0000313" key="4">
    <source>
        <dbReference type="Proteomes" id="UP000193920"/>
    </source>
</evidence>
<feature type="transmembrane region" description="Helical" evidence="1">
    <location>
        <begin position="149"/>
        <end position="168"/>
    </location>
</feature>
<accession>A0A1Y2FCR9</accession>
<keyword evidence="1" id="KW-0472">Membrane</keyword>
<reference evidence="3 4" key="1">
    <citation type="submission" date="2016-08" db="EMBL/GenBank/DDBJ databases">
        <title>A Parts List for Fungal Cellulosomes Revealed by Comparative Genomics.</title>
        <authorList>
            <consortium name="DOE Joint Genome Institute"/>
            <person name="Haitjema C.H."/>
            <person name="Gilmore S.P."/>
            <person name="Henske J.K."/>
            <person name="Solomon K.V."/>
            <person name="De Groot R."/>
            <person name="Kuo A."/>
            <person name="Mondo S.J."/>
            <person name="Salamov A.A."/>
            <person name="Labutti K."/>
            <person name="Zhao Z."/>
            <person name="Chiniquy J."/>
            <person name="Barry K."/>
            <person name="Brewer H.M."/>
            <person name="Purvine S.O."/>
            <person name="Wright A.T."/>
            <person name="Boxma B."/>
            <person name="Van Alen T."/>
            <person name="Hackstein J.H."/>
            <person name="Baker S.E."/>
            <person name="Grigoriev I.V."/>
            <person name="O'Malley M.A."/>
        </authorList>
    </citation>
    <scope>NUCLEOTIDE SEQUENCE [LARGE SCALE GENOMIC DNA]</scope>
    <source>
        <strain evidence="3 4">G1</strain>
    </source>
</reference>
<keyword evidence="1" id="KW-1133">Transmembrane helix</keyword>
<feature type="signal peptide" evidence="2">
    <location>
        <begin position="1"/>
        <end position="18"/>
    </location>
</feature>
<evidence type="ECO:0000313" key="3">
    <source>
        <dbReference type="EMBL" id="ORY81701.1"/>
    </source>
</evidence>
<dbReference type="Proteomes" id="UP000193920">
    <property type="component" value="Unassembled WGS sequence"/>
</dbReference>
<organism evidence="3 4">
    <name type="scientific">Neocallimastix californiae</name>
    <dbReference type="NCBI Taxonomy" id="1754190"/>
    <lineage>
        <taxon>Eukaryota</taxon>
        <taxon>Fungi</taxon>
        <taxon>Fungi incertae sedis</taxon>
        <taxon>Chytridiomycota</taxon>
        <taxon>Chytridiomycota incertae sedis</taxon>
        <taxon>Neocallimastigomycetes</taxon>
        <taxon>Neocallimastigales</taxon>
        <taxon>Neocallimastigaceae</taxon>
        <taxon>Neocallimastix</taxon>
    </lineage>
</organism>
<keyword evidence="2" id="KW-0732">Signal</keyword>
<gene>
    <name evidence="3" type="ORF">LY90DRAFT_664236</name>
</gene>
<comment type="caution">
    <text evidence="3">The sequence shown here is derived from an EMBL/GenBank/DDBJ whole genome shotgun (WGS) entry which is preliminary data.</text>
</comment>
<dbReference type="OrthoDB" id="10553503at2759"/>
<dbReference type="PROSITE" id="PS51257">
    <property type="entry name" value="PROKAR_LIPOPROTEIN"/>
    <property type="match status" value="1"/>
</dbReference>
<name>A0A1Y2FCR9_9FUNG</name>
<evidence type="ECO:0000256" key="1">
    <source>
        <dbReference type="SAM" id="Phobius"/>
    </source>
</evidence>
<feature type="chain" id="PRO_5013231635" evidence="2">
    <location>
        <begin position="19"/>
        <end position="169"/>
    </location>
</feature>
<keyword evidence="1" id="KW-0812">Transmembrane</keyword>
<sequence length="169" mass="18833">MKSVIFVLLVTLISSCFAEKVMNITNPNMQTVWQFGQIYEVDWVTEATGSETLALYYFENGKPEECQNKPFMSINVPHVELGKVFFDLTATQELQEVMKELPVQSNNYFLHFGTSKDSSYSTRFTISGGKLTEQDVANAKNSKSAASTYAFTAVIAIIVGIMTTIVNVL</sequence>
<proteinExistence type="predicted"/>
<keyword evidence="4" id="KW-1185">Reference proteome</keyword>
<evidence type="ECO:0000256" key="2">
    <source>
        <dbReference type="SAM" id="SignalP"/>
    </source>
</evidence>